<evidence type="ECO:0000256" key="3">
    <source>
        <dbReference type="ARBA" id="ARBA00022692"/>
    </source>
</evidence>
<protein>
    <submittedName>
        <fullName evidence="8">MFS family permease</fullName>
    </submittedName>
</protein>
<evidence type="ECO:0000256" key="5">
    <source>
        <dbReference type="ARBA" id="ARBA00023136"/>
    </source>
</evidence>
<dbReference type="EMBL" id="JACHJB010000002">
    <property type="protein sequence ID" value="MBB6348809.1"/>
    <property type="molecule type" value="Genomic_DNA"/>
</dbReference>
<dbReference type="Pfam" id="PF07690">
    <property type="entry name" value="MFS_1"/>
    <property type="match status" value="1"/>
</dbReference>
<feature type="transmembrane region" description="Helical" evidence="7">
    <location>
        <begin position="362"/>
        <end position="380"/>
    </location>
</feature>
<dbReference type="Gene3D" id="1.20.1250.20">
    <property type="entry name" value="MFS general substrate transporter like domains"/>
    <property type="match status" value="1"/>
</dbReference>
<dbReference type="InterPro" id="IPR036259">
    <property type="entry name" value="MFS_trans_sf"/>
</dbReference>
<feature type="compositionally biased region" description="Pro residues" evidence="6">
    <location>
        <begin position="29"/>
        <end position="45"/>
    </location>
</feature>
<dbReference type="InterPro" id="IPR011701">
    <property type="entry name" value="MFS"/>
</dbReference>
<comment type="caution">
    <text evidence="8">The sequence shown here is derived from an EMBL/GenBank/DDBJ whole genome shotgun (WGS) entry which is preliminary data.</text>
</comment>
<feature type="transmembrane region" description="Helical" evidence="7">
    <location>
        <begin position="61"/>
        <end position="84"/>
    </location>
</feature>
<dbReference type="GO" id="GO:0022857">
    <property type="term" value="F:transmembrane transporter activity"/>
    <property type="evidence" value="ECO:0007669"/>
    <property type="project" value="InterPro"/>
</dbReference>
<reference evidence="8 9" key="1">
    <citation type="submission" date="2020-08" db="EMBL/GenBank/DDBJ databases">
        <title>Sequencing the genomes of 1000 actinobacteria strains.</title>
        <authorList>
            <person name="Klenk H.-P."/>
        </authorList>
    </citation>
    <scope>NUCLEOTIDE SEQUENCE [LARGE SCALE GENOMIC DNA]</scope>
    <source>
        <strain evidence="8 9">DSM 45913</strain>
    </source>
</reference>
<evidence type="ECO:0000256" key="6">
    <source>
        <dbReference type="SAM" id="MobiDB-lite"/>
    </source>
</evidence>
<gene>
    <name evidence="8" type="ORF">FHU36_005354</name>
</gene>
<proteinExistence type="predicted"/>
<dbReference type="GO" id="GO:0005886">
    <property type="term" value="C:plasma membrane"/>
    <property type="evidence" value="ECO:0007669"/>
    <property type="project" value="UniProtKB-SubCell"/>
</dbReference>
<keyword evidence="2" id="KW-1003">Cell membrane</keyword>
<dbReference type="SUPFAM" id="SSF103473">
    <property type="entry name" value="MFS general substrate transporter"/>
    <property type="match status" value="1"/>
</dbReference>
<accession>A0A7X0C8U0</accession>
<keyword evidence="5 7" id="KW-0472">Membrane</keyword>
<evidence type="ECO:0000256" key="7">
    <source>
        <dbReference type="SAM" id="Phobius"/>
    </source>
</evidence>
<evidence type="ECO:0000313" key="8">
    <source>
        <dbReference type="EMBL" id="MBB6348809.1"/>
    </source>
</evidence>
<evidence type="ECO:0000313" key="9">
    <source>
        <dbReference type="Proteomes" id="UP000583800"/>
    </source>
</evidence>
<sequence length="459" mass="47409">MTEETRTDQPAQSPPPENPPEDPGTSPTDTPPTDTPPTDTPPTDTPPGSARSLWRDRNFSIFWAAQTLSVAGDSFALIAVPLLILHTTGSVAQMGLLTGVSGAASVAAGVFAGVLVDRFDRRRLLIGCDLARCVLYALIPLAWLTGPHIWLLYAVLPLAAAVGMLFQVTYVSTVRSLVGDRHVTEANGRLYATAAAAGILGPMLAGVVAGVWGASAAIAVNAGSFAVSAIGVYLVRIPRHAPAAGQAGERSWRDLVAGAVFLWRHPVLRVLTVLLSFFIFLTLGLTDIVIFRLKHDLGQSDAVIGGVLGGAAVGTMIGSLVVARVRKRAGFGPTWIGAQTVGGLAIIAIGFTGGVWGVAVAMAGYLACVSVAGICSMSLRQQVTPDHLLGRVTSAFWTIHFSLGPVGAAALGWGAARFGTSAVFVFAGCCCLLLAAAALCTPVRLRHPEAAGAAVSGPR</sequence>
<feature type="transmembrane region" description="Helical" evidence="7">
    <location>
        <begin position="335"/>
        <end position="356"/>
    </location>
</feature>
<dbReference type="CDD" id="cd06173">
    <property type="entry name" value="MFS_MefA_like"/>
    <property type="match status" value="1"/>
</dbReference>
<dbReference type="RefSeq" id="WP_221496581.1">
    <property type="nucleotide sequence ID" value="NZ_JACHJB010000002.1"/>
</dbReference>
<dbReference type="PANTHER" id="PTHR23513:SF6">
    <property type="entry name" value="MAJOR FACILITATOR SUPERFAMILY ASSOCIATED DOMAIN-CONTAINING PROTEIN"/>
    <property type="match status" value="1"/>
</dbReference>
<feature type="transmembrane region" description="Helical" evidence="7">
    <location>
        <begin position="392"/>
        <end position="416"/>
    </location>
</feature>
<organism evidence="8 9">
    <name type="scientific">Nonomuraea muscovyensis</name>
    <dbReference type="NCBI Taxonomy" id="1124761"/>
    <lineage>
        <taxon>Bacteria</taxon>
        <taxon>Bacillati</taxon>
        <taxon>Actinomycetota</taxon>
        <taxon>Actinomycetes</taxon>
        <taxon>Streptosporangiales</taxon>
        <taxon>Streptosporangiaceae</taxon>
        <taxon>Nonomuraea</taxon>
    </lineage>
</organism>
<feature type="transmembrane region" description="Helical" evidence="7">
    <location>
        <begin position="96"/>
        <end position="116"/>
    </location>
</feature>
<dbReference type="AlphaFoldDB" id="A0A7X0C8U0"/>
<name>A0A7X0C8U0_9ACTN</name>
<dbReference type="PANTHER" id="PTHR23513">
    <property type="entry name" value="INTEGRAL MEMBRANE EFFLUX PROTEIN-RELATED"/>
    <property type="match status" value="1"/>
</dbReference>
<feature type="transmembrane region" description="Helical" evidence="7">
    <location>
        <begin position="270"/>
        <end position="291"/>
    </location>
</feature>
<keyword evidence="4 7" id="KW-1133">Transmembrane helix</keyword>
<feature type="transmembrane region" description="Helical" evidence="7">
    <location>
        <begin position="422"/>
        <end position="440"/>
    </location>
</feature>
<feature type="transmembrane region" description="Helical" evidence="7">
    <location>
        <begin position="150"/>
        <end position="170"/>
    </location>
</feature>
<evidence type="ECO:0000256" key="2">
    <source>
        <dbReference type="ARBA" id="ARBA00022475"/>
    </source>
</evidence>
<feature type="compositionally biased region" description="Pro residues" evidence="6">
    <location>
        <begin position="12"/>
        <end position="22"/>
    </location>
</feature>
<dbReference type="Proteomes" id="UP000583800">
    <property type="component" value="Unassembled WGS sequence"/>
</dbReference>
<evidence type="ECO:0000256" key="1">
    <source>
        <dbReference type="ARBA" id="ARBA00004651"/>
    </source>
</evidence>
<evidence type="ECO:0000256" key="4">
    <source>
        <dbReference type="ARBA" id="ARBA00022989"/>
    </source>
</evidence>
<feature type="transmembrane region" description="Helical" evidence="7">
    <location>
        <begin position="190"/>
        <end position="212"/>
    </location>
</feature>
<feature type="transmembrane region" description="Helical" evidence="7">
    <location>
        <begin position="123"/>
        <end position="144"/>
    </location>
</feature>
<feature type="region of interest" description="Disordered" evidence="6">
    <location>
        <begin position="1"/>
        <end position="50"/>
    </location>
</feature>
<feature type="transmembrane region" description="Helical" evidence="7">
    <location>
        <begin position="303"/>
        <end position="323"/>
    </location>
</feature>
<keyword evidence="9" id="KW-1185">Reference proteome</keyword>
<comment type="subcellular location">
    <subcellularLocation>
        <location evidence="1">Cell membrane</location>
        <topology evidence="1">Multi-pass membrane protein</topology>
    </subcellularLocation>
</comment>
<keyword evidence="3 7" id="KW-0812">Transmembrane</keyword>
<feature type="transmembrane region" description="Helical" evidence="7">
    <location>
        <begin position="218"/>
        <end position="235"/>
    </location>
</feature>